<proteinExistence type="predicted"/>
<keyword evidence="1" id="KW-0472">Membrane</keyword>
<evidence type="ECO:0000313" key="4">
    <source>
        <dbReference type="EMBL" id="VFK05981.1"/>
    </source>
</evidence>
<feature type="transmembrane region" description="Helical" evidence="1">
    <location>
        <begin position="88"/>
        <end position="110"/>
    </location>
</feature>
<dbReference type="EMBL" id="CAADEZ010000014">
    <property type="protein sequence ID" value="VFJ44085.1"/>
    <property type="molecule type" value="Genomic_DNA"/>
</dbReference>
<keyword evidence="1" id="KW-1133">Transmembrane helix</keyword>
<name>A0A450RXY2_9GAMM</name>
<evidence type="ECO:0000313" key="2">
    <source>
        <dbReference type="EMBL" id="VFJ44085.1"/>
    </source>
</evidence>
<feature type="transmembrane region" description="Helical" evidence="1">
    <location>
        <begin position="597"/>
        <end position="619"/>
    </location>
</feature>
<feature type="transmembrane region" description="Helical" evidence="1">
    <location>
        <begin position="122"/>
        <end position="144"/>
    </location>
</feature>
<dbReference type="EMBL" id="CAADFL010000008">
    <property type="protein sequence ID" value="VFK05981.1"/>
    <property type="molecule type" value="Genomic_DNA"/>
</dbReference>
<keyword evidence="1" id="KW-0812">Transmembrane</keyword>
<evidence type="ECO:0000313" key="3">
    <source>
        <dbReference type="EMBL" id="VFJ44521.1"/>
    </source>
</evidence>
<reference evidence="2" key="1">
    <citation type="submission" date="2019-02" db="EMBL/GenBank/DDBJ databases">
        <authorList>
            <person name="Gruber-Vodicka R. H."/>
            <person name="Seah K. B. B."/>
        </authorList>
    </citation>
    <scope>NUCLEOTIDE SEQUENCE</scope>
    <source>
        <strain evidence="2">BECK_BZ163</strain>
        <strain evidence="4">BECK_BZ164</strain>
        <strain evidence="3">BECK_BZ165</strain>
    </source>
</reference>
<feature type="transmembrane region" description="Helical" evidence="1">
    <location>
        <begin position="35"/>
        <end position="61"/>
    </location>
</feature>
<organism evidence="2">
    <name type="scientific">Candidatus Kentrum sp. FM</name>
    <dbReference type="NCBI Taxonomy" id="2126340"/>
    <lineage>
        <taxon>Bacteria</taxon>
        <taxon>Pseudomonadati</taxon>
        <taxon>Pseudomonadota</taxon>
        <taxon>Gammaproteobacteria</taxon>
        <taxon>Candidatus Kentrum</taxon>
    </lineage>
</organism>
<gene>
    <name evidence="2" type="ORF">BECKFM1743A_GA0114220_100142</name>
    <name evidence="4" type="ORF">BECKFM1743B_GA0114221_100089</name>
    <name evidence="3" type="ORF">BECKFM1743C_GA0114222_100124</name>
</gene>
<sequence>MTDKTPHETDKTTTQFCGTSESNAQKSVEHQPARVWWLNLFFALSLVLSWALSTVGFYVLFSDWPVETPFGIDTLIGQIHVQIQASKIAFWGQSGRAMFCAFLGVFLVGYMSRSMVRQGPRILSVLMLAAGLFLSGMSGFVVIWSHNNHEGLLTDRLNIAIEQVNEHYAYKFAGGKEEISQNLERQSRISSLSEKLREFEEDIKDYKTDFYRFSRLLRAIKYEPFNSSWIRAQVERIYGDERNLMLQYLLGEHGAESGFGHKTTVLTGNMAKEWAMKLHGLCKEITANTRILAQPPMMDDPYLEPCARTDRELEEAFQVNSFLADGQPNHAWLTGAFIDGLEDRFIGPLLRDTENNFFRLYISVEQGRQSGSEDSSDQYKWVDFDEEFRLRIDSIRAHAQKDLPDFATAFNELRKLSEELADLLSEEGEIAYPVTTPESLRMHAVVRERFLAIWFGSYYVPGRYLNKNHLDTTQLDSAVLFPAITAVNEMALFNREKFVTTLEDQLQIGLFPYLRVQLLGVADCGFECGRRIDALKKEHEVLARNLEALGLEYLSTASALDIEGELMRDPEVGLDVHERKLLRGLVRQREATLNNEWFAYFLASLADLLAVALGVFAILSAHGPAGMLHIPTHRDRFSGFFEIVGHFRRNMHMPRWISSVRDLFRDNDPQRVNVLLQIVSIVLIFLTLLWAVYIHYD</sequence>
<dbReference type="EMBL" id="CAADFA010000012">
    <property type="protein sequence ID" value="VFJ44521.1"/>
    <property type="molecule type" value="Genomic_DNA"/>
</dbReference>
<accession>A0A450RXY2</accession>
<dbReference type="AlphaFoldDB" id="A0A450RXY2"/>
<evidence type="ECO:0000256" key="1">
    <source>
        <dbReference type="SAM" id="Phobius"/>
    </source>
</evidence>
<protein>
    <submittedName>
        <fullName evidence="2">Uncharacterized protein</fullName>
    </submittedName>
</protein>
<feature type="transmembrane region" description="Helical" evidence="1">
    <location>
        <begin position="674"/>
        <end position="696"/>
    </location>
</feature>